<dbReference type="EMBL" id="BKCJ011846724">
    <property type="protein sequence ID" value="GFD57940.1"/>
    <property type="molecule type" value="Genomic_DNA"/>
</dbReference>
<evidence type="ECO:0000313" key="1">
    <source>
        <dbReference type="EMBL" id="GFD57940.1"/>
    </source>
</evidence>
<reference evidence="1" key="1">
    <citation type="journal article" date="2019" name="Sci. Rep.">
        <title>Draft genome of Tanacetum cinerariifolium, the natural source of mosquito coil.</title>
        <authorList>
            <person name="Yamashiro T."/>
            <person name="Shiraishi A."/>
            <person name="Satake H."/>
            <person name="Nakayama K."/>
        </authorList>
    </citation>
    <scope>NUCLEOTIDE SEQUENCE</scope>
</reference>
<name>A0A699XHT8_TANCI</name>
<accession>A0A699XHT8</accession>
<gene>
    <name evidence="1" type="ORF">Tci_929909</name>
</gene>
<proteinExistence type="predicted"/>
<dbReference type="AlphaFoldDB" id="A0A699XHT8"/>
<sequence length="41" mass="4622">GLREVAELDAGQRIARDQPQLVSLAERQRQQLEDQPHVVDG</sequence>
<comment type="caution">
    <text evidence="1">The sequence shown here is derived from an EMBL/GenBank/DDBJ whole genome shotgun (WGS) entry which is preliminary data.</text>
</comment>
<organism evidence="1">
    <name type="scientific">Tanacetum cinerariifolium</name>
    <name type="common">Dalmatian daisy</name>
    <name type="synonym">Chrysanthemum cinerariifolium</name>
    <dbReference type="NCBI Taxonomy" id="118510"/>
    <lineage>
        <taxon>Eukaryota</taxon>
        <taxon>Viridiplantae</taxon>
        <taxon>Streptophyta</taxon>
        <taxon>Embryophyta</taxon>
        <taxon>Tracheophyta</taxon>
        <taxon>Spermatophyta</taxon>
        <taxon>Magnoliopsida</taxon>
        <taxon>eudicotyledons</taxon>
        <taxon>Gunneridae</taxon>
        <taxon>Pentapetalae</taxon>
        <taxon>asterids</taxon>
        <taxon>campanulids</taxon>
        <taxon>Asterales</taxon>
        <taxon>Asteraceae</taxon>
        <taxon>Asteroideae</taxon>
        <taxon>Anthemideae</taxon>
        <taxon>Anthemidinae</taxon>
        <taxon>Tanacetum</taxon>
    </lineage>
</organism>
<protein>
    <submittedName>
        <fullName evidence="1">Uncharacterized protein</fullName>
    </submittedName>
</protein>
<feature type="non-terminal residue" evidence="1">
    <location>
        <position position="1"/>
    </location>
</feature>